<reference evidence="4" key="1">
    <citation type="journal article" date="2019" name="Int. J. Syst. Evol. Microbiol.">
        <title>The Global Catalogue of Microorganisms (GCM) 10K type strain sequencing project: providing services to taxonomists for standard genome sequencing and annotation.</title>
        <authorList>
            <consortium name="The Broad Institute Genomics Platform"/>
            <consortium name="The Broad Institute Genome Sequencing Center for Infectious Disease"/>
            <person name="Wu L."/>
            <person name="Ma J."/>
        </authorList>
    </citation>
    <scope>NUCLEOTIDE SEQUENCE [LARGE SCALE GENOMIC DNA]</scope>
    <source>
        <strain evidence="4">KACC 12507</strain>
    </source>
</reference>
<sequence>MTGGRVMGNKRILLLTENFPPTSGGSGRWFWELYSRLPSEQVVVLTNEHIDGPLYDAQTSMRILRMPLSCPEWGLKSWQGLKFYIRTVWQLRRLVKQYEITEIHCGRVIHEGVSAYLLSLLSGIDYICYVHGEDVETAATSGEHNLMVKQVCKRASYLICNSQNSANIVTRLNYAPAHKLNILHPGVDCEKFVPTALDANFRAKMGWTDKRVILTVGRLQKRKGQDRMIEAMPQILSRHPDALYAVIGSGECKNELEASVKTLKLEASVQLLSEISDADMIACYQQCDLFILPNRTIDNDIEGFGMVLVEAQSCGKAVVAGDSGGTKETMRIGQSGLVVDCSDAANIADTVNTLLSDPEQLVEMGKKGREHVIQELDWRAHVEKATALFEGRQ</sequence>
<keyword evidence="3" id="KW-0328">Glycosyltransferase</keyword>
<dbReference type="SUPFAM" id="SSF53756">
    <property type="entry name" value="UDP-Glycosyltransferase/glycogen phosphorylase"/>
    <property type="match status" value="1"/>
</dbReference>
<evidence type="ECO:0000313" key="3">
    <source>
        <dbReference type="EMBL" id="MFC4700153.1"/>
    </source>
</evidence>
<dbReference type="InterPro" id="IPR001296">
    <property type="entry name" value="Glyco_trans_1"/>
</dbReference>
<dbReference type="PANTHER" id="PTHR45947:SF3">
    <property type="entry name" value="SULFOQUINOVOSYL TRANSFERASE SQD2"/>
    <property type="match status" value="1"/>
</dbReference>
<gene>
    <name evidence="3" type="ORF">ACFO4O_08305</name>
</gene>
<comment type="caution">
    <text evidence="3">The sequence shown here is derived from an EMBL/GenBank/DDBJ whole genome shotgun (WGS) entry which is preliminary data.</text>
</comment>
<feature type="domain" description="Glycosyl transferase family 1" evidence="1">
    <location>
        <begin position="201"/>
        <end position="370"/>
    </location>
</feature>
<accession>A0ABV9LW13</accession>
<proteinExistence type="predicted"/>
<keyword evidence="3" id="KW-0808">Transferase</keyword>
<organism evidence="3 4">
    <name type="scientific">Glaciecola siphonariae</name>
    <dbReference type="NCBI Taxonomy" id="521012"/>
    <lineage>
        <taxon>Bacteria</taxon>
        <taxon>Pseudomonadati</taxon>
        <taxon>Pseudomonadota</taxon>
        <taxon>Gammaproteobacteria</taxon>
        <taxon>Alteromonadales</taxon>
        <taxon>Alteromonadaceae</taxon>
        <taxon>Glaciecola</taxon>
    </lineage>
</organism>
<dbReference type="EMBL" id="JBHSGU010000002">
    <property type="protein sequence ID" value="MFC4700153.1"/>
    <property type="molecule type" value="Genomic_DNA"/>
</dbReference>
<evidence type="ECO:0000259" key="1">
    <source>
        <dbReference type="Pfam" id="PF00534"/>
    </source>
</evidence>
<evidence type="ECO:0000259" key="2">
    <source>
        <dbReference type="Pfam" id="PF13439"/>
    </source>
</evidence>
<dbReference type="InterPro" id="IPR050194">
    <property type="entry name" value="Glycosyltransferase_grp1"/>
</dbReference>
<dbReference type="PANTHER" id="PTHR45947">
    <property type="entry name" value="SULFOQUINOVOSYL TRANSFERASE SQD2"/>
    <property type="match status" value="1"/>
</dbReference>
<dbReference type="Gene3D" id="3.40.50.2000">
    <property type="entry name" value="Glycogen Phosphorylase B"/>
    <property type="match status" value="2"/>
</dbReference>
<dbReference type="Proteomes" id="UP001595897">
    <property type="component" value="Unassembled WGS sequence"/>
</dbReference>
<dbReference type="CDD" id="cd03801">
    <property type="entry name" value="GT4_PimA-like"/>
    <property type="match status" value="1"/>
</dbReference>
<dbReference type="EC" id="2.4.-.-" evidence="3"/>
<name>A0ABV9LW13_9ALTE</name>
<dbReference type="Pfam" id="PF13439">
    <property type="entry name" value="Glyco_transf_4"/>
    <property type="match status" value="1"/>
</dbReference>
<dbReference type="RefSeq" id="WP_382407326.1">
    <property type="nucleotide sequence ID" value="NZ_JBHSGU010000002.1"/>
</dbReference>
<keyword evidence="4" id="KW-1185">Reference proteome</keyword>
<evidence type="ECO:0000313" key="4">
    <source>
        <dbReference type="Proteomes" id="UP001595897"/>
    </source>
</evidence>
<dbReference type="InterPro" id="IPR028098">
    <property type="entry name" value="Glyco_trans_4-like_N"/>
</dbReference>
<dbReference type="Pfam" id="PF00534">
    <property type="entry name" value="Glycos_transf_1"/>
    <property type="match status" value="1"/>
</dbReference>
<feature type="domain" description="Glycosyltransferase subfamily 4-like N-terminal" evidence="2">
    <location>
        <begin position="24"/>
        <end position="190"/>
    </location>
</feature>
<protein>
    <submittedName>
        <fullName evidence="3">Glycosyltransferase family 4 protein</fullName>
        <ecNumber evidence="3">2.4.-.-</ecNumber>
    </submittedName>
</protein>
<dbReference type="GO" id="GO:0016757">
    <property type="term" value="F:glycosyltransferase activity"/>
    <property type="evidence" value="ECO:0007669"/>
    <property type="project" value="UniProtKB-KW"/>
</dbReference>